<keyword evidence="14" id="KW-1185">Reference proteome</keyword>
<dbReference type="Proteomes" id="UP000002572">
    <property type="component" value="Chromosome"/>
</dbReference>
<dbReference type="PANTHER" id="PTHR43427">
    <property type="entry name" value="CHLORIDE CHANNEL PROTEIN CLC-E"/>
    <property type="match status" value="1"/>
</dbReference>
<evidence type="ECO:0000256" key="9">
    <source>
        <dbReference type="ARBA" id="ARBA00023303"/>
    </source>
</evidence>
<feature type="domain" description="CBS" evidence="12">
    <location>
        <begin position="481"/>
        <end position="539"/>
    </location>
</feature>
<name>E6W1X7_DESIS</name>
<dbReference type="Gene3D" id="1.10.3080.10">
    <property type="entry name" value="Clc chloride channel"/>
    <property type="match status" value="1"/>
</dbReference>
<dbReference type="CDD" id="cd04613">
    <property type="entry name" value="CBS_pair_voltage-gated_CLC_bac"/>
    <property type="match status" value="1"/>
</dbReference>
<evidence type="ECO:0000256" key="2">
    <source>
        <dbReference type="ARBA" id="ARBA00022448"/>
    </source>
</evidence>
<evidence type="ECO:0000256" key="4">
    <source>
        <dbReference type="ARBA" id="ARBA00022989"/>
    </source>
</evidence>
<evidence type="ECO:0000256" key="3">
    <source>
        <dbReference type="ARBA" id="ARBA00022692"/>
    </source>
</evidence>
<dbReference type="eggNOG" id="COG0517">
    <property type="taxonomic scope" value="Bacteria"/>
</dbReference>
<organism evidence="13 14">
    <name type="scientific">Desulfurispirillum indicum (strain ATCC BAA-1389 / DSM 22839 / S5)</name>
    <dbReference type="NCBI Taxonomy" id="653733"/>
    <lineage>
        <taxon>Bacteria</taxon>
        <taxon>Pseudomonadati</taxon>
        <taxon>Chrysiogenota</taxon>
        <taxon>Chrysiogenia</taxon>
        <taxon>Chrysiogenales</taxon>
        <taxon>Chrysiogenaceae</taxon>
        <taxon>Desulfurispirillum</taxon>
    </lineage>
</organism>
<dbReference type="GO" id="GO:0005254">
    <property type="term" value="F:chloride channel activity"/>
    <property type="evidence" value="ECO:0007669"/>
    <property type="project" value="UniProtKB-KW"/>
</dbReference>
<keyword evidence="10" id="KW-0129">CBS domain</keyword>
<evidence type="ECO:0000313" key="14">
    <source>
        <dbReference type="Proteomes" id="UP000002572"/>
    </source>
</evidence>
<keyword evidence="7" id="KW-0869">Chloride channel</keyword>
<proteinExistence type="predicted"/>
<feature type="transmembrane region" description="Helical" evidence="11">
    <location>
        <begin position="46"/>
        <end position="65"/>
    </location>
</feature>
<evidence type="ECO:0000256" key="10">
    <source>
        <dbReference type="PROSITE-ProRule" id="PRU00703"/>
    </source>
</evidence>
<feature type="transmembrane region" description="Helical" evidence="11">
    <location>
        <begin position="426"/>
        <end position="446"/>
    </location>
</feature>
<dbReference type="FunCoup" id="E6W1X7">
    <property type="interactions" value="119"/>
</dbReference>
<evidence type="ECO:0000256" key="7">
    <source>
        <dbReference type="ARBA" id="ARBA00023173"/>
    </source>
</evidence>
<feature type="transmembrane region" description="Helical" evidence="11">
    <location>
        <begin position="337"/>
        <end position="358"/>
    </location>
</feature>
<comment type="subcellular location">
    <subcellularLocation>
        <location evidence="1">Membrane</location>
        <topology evidence="1">Multi-pass membrane protein</topology>
    </subcellularLocation>
</comment>
<dbReference type="HOGENOM" id="CLU_015263_5_1_0"/>
<dbReference type="PRINTS" id="PR00762">
    <property type="entry name" value="CLCHANNEL"/>
</dbReference>
<dbReference type="SUPFAM" id="SSF54631">
    <property type="entry name" value="CBS-domain pair"/>
    <property type="match status" value="1"/>
</dbReference>
<evidence type="ECO:0000259" key="12">
    <source>
        <dbReference type="PROSITE" id="PS51371"/>
    </source>
</evidence>
<evidence type="ECO:0000313" key="13">
    <source>
        <dbReference type="EMBL" id="ADU65509.1"/>
    </source>
</evidence>
<dbReference type="InParanoid" id="E6W1X7"/>
<feature type="domain" description="CBS" evidence="12">
    <location>
        <begin position="546"/>
        <end position="605"/>
    </location>
</feature>
<keyword evidence="4 11" id="KW-1133">Transmembrane helix</keyword>
<feature type="transmembrane region" description="Helical" evidence="11">
    <location>
        <begin position="304"/>
        <end position="325"/>
    </location>
</feature>
<dbReference type="SUPFAM" id="SSF81340">
    <property type="entry name" value="Clc chloride channel"/>
    <property type="match status" value="1"/>
</dbReference>
<dbReference type="SMART" id="SM00116">
    <property type="entry name" value="CBS"/>
    <property type="match status" value="1"/>
</dbReference>
<evidence type="ECO:0000256" key="1">
    <source>
        <dbReference type="ARBA" id="ARBA00004141"/>
    </source>
</evidence>
<dbReference type="PROSITE" id="PS51371">
    <property type="entry name" value="CBS"/>
    <property type="match status" value="2"/>
</dbReference>
<evidence type="ECO:0000256" key="11">
    <source>
        <dbReference type="SAM" id="Phobius"/>
    </source>
</evidence>
<keyword evidence="2" id="KW-0813">Transport</keyword>
<accession>E6W1X7</accession>
<evidence type="ECO:0000256" key="6">
    <source>
        <dbReference type="ARBA" id="ARBA00023136"/>
    </source>
</evidence>
<keyword evidence="6 11" id="KW-0472">Membrane</keyword>
<keyword evidence="8" id="KW-0868">Chloride</keyword>
<dbReference type="InterPro" id="IPR014743">
    <property type="entry name" value="Cl-channel_core"/>
</dbReference>
<reference evidence="13 14" key="1">
    <citation type="submission" date="2010-12" db="EMBL/GenBank/DDBJ databases">
        <title>Complete sequence of Desulfurispirillum indicum S5.</title>
        <authorList>
            <consortium name="US DOE Joint Genome Institute"/>
            <person name="Lucas S."/>
            <person name="Copeland A."/>
            <person name="Lapidus A."/>
            <person name="Cheng J.-F."/>
            <person name="Goodwin L."/>
            <person name="Pitluck S."/>
            <person name="Chertkov O."/>
            <person name="Held B."/>
            <person name="Detter J.C."/>
            <person name="Han C."/>
            <person name="Tapia R."/>
            <person name="Land M."/>
            <person name="Hauser L."/>
            <person name="Kyrpides N."/>
            <person name="Ivanova N."/>
            <person name="Mikhailova N."/>
            <person name="Haggblom M."/>
            <person name="Rauschenbach I."/>
            <person name="Bini E."/>
            <person name="Woyke T."/>
        </authorList>
    </citation>
    <scope>NUCLEOTIDE SEQUENCE [LARGE SCALE GENOMIC DNA]</scope>
    <source>
        <strain evidence="14">ATCC BAA-1389 / DSM 22839 / S5</strain>
    </source>
</reference>
<feature type="transmembrane region" description="Helical" evidence="11">
    <location>
        <begin position="224"/>
        <end position="244"/>
    </location>
</feature>
<dbReference type="EMBL" id="CP002432">
    <property type="protein sequence ID" value="ADU65509.1"/>
    <property type="molecule type" value="Genomic_DNA"/>
</dbReference>
<dbReference type="STRING" id="653733.Selin_0766"/>
<keyword evidence="5" id="KW-0406">Ion transport</keyword>
<protein>
    <submittedName>
        <fullName evidence="13">Cl-channel voltage-gated family protein</fullName>
    </submittedName>
</protein>
<dbReference type="GO" id="GO:0034707">
    <property type="term" value="C:chloride channel complex"/>
    <property type="evidence" value="ECO:0007669"/>
    <property type="project" value="UniProtKB-KW"/>
</dbReference>
<feature type="transmembrane region" description="Helical" evidence="11">
    <location>
        <begin position="94"/>
        <end position="114"/>
    </location>
</feature>
<dbReference type="InterPro" id="IPR000644">
    <property type="entry name" value="CBS_dom"/>
</dbReference>
<sequence length="608" mass="66227">MLRLTCIGKNGFEMPHSKRTYLKILGKGHMGLLKLIERINLNDNTFLILMAAGIGVFSALCNAFFRISITAMEKLFFEDIFHYFGVSYDFPGRLLLFFIPIIGALIIMPVIIRYPKESSGYGLPGLLENVIFKNAVIAPKTILLRTFTTSVTLGSGGSAGREGPIVAIGAAIGSAFGQLFRISGNRMRILVACGAAGGISAAFDAPIAGAMFALEIMLLGNLAVYSFSPIVISAGVATVTTRAIFEKEVEFFLPAFTMVSLQEFYLYCLLGLVAGLVAVGYIRLYYHITDRFERLNVHIGVRLLIGAALLGAIGVAFPQVFGIGYKWMNEALMGHIPLYLMLSLVLLKIVATAVTLGSGFSGGVFGPSLFIGLMLGGSFASIANMLLPGTIDMPSYAMVGMGAMVAAASQAPLTAIFLLFEMTGDFNIVLPTMFACMISVSLMKILKQDSIDMVPLTRKGYRFSGGKDVTIMQRLSVRDVETRNCDAIPESLPFRQIQMLIAKSAQMDFPVLNHQGQLVGIISFQDIRKVIFEEGLDDLIVARDIASTDLITVHVNDNLQDALEKFTIRDFDHLPVVDDEGKLHGMISRQKILQAYNNEVQRIALQEG</sequence>
<dbReference type="Pfam" id="PF00654">
    <property type="entry name" value="Voltage_CLC"/>
    <property type="match status" value="1"/>
</dbReference>
<evidence type="ECO:0000256" key="5">
    <source>
        <dbReference type="ARBA" id="ARBA00023065"/>
    </source>
</evidence>
<dbReference type="KEGG" id="din:Selin_0766"/>
<feature type="transmembrane region" description="Helical" evidence="11">
    <location>
        <begin position="264"/>
        <end position="284"/>
    </location>
</feature>
<dbReference type="Gene3D" id="3.10.580.10">
    <property type="entry name" value="CBS-domain"/>
    <property type="match status" value="1"/>
</dbReference>
<dbReference type="InterPro" id="IPR050368">
    <property type="entry name" value="ClC-type_chloride_channel"/>
</dbReference>
<dbReference type="eggNOG" id="COG0038">
    <property type="taxonomic scope" value="Bacteria"/>
</dbReference>
<dbReference type="CDD" id="cd00400">
    <property type="entry name" value="Voltage_gated_ClC"/>
    <property type="match status" value="1"/>
</dbReference>
<feature type="transmembrane region" description="Helical" evidence="11">
    <location>
        <begin position="399"/>
        <end position="420"/>
    </location>
</feature>
<dbReference type="AlphaFoldDB" id="E6W1X7"/>
<evidence type="ECO:0000256" key="8">
    <source>
        <dbReference type="ARBA" id="ARBA00023214"/>
    </source>
</evidence>
<keyword evidence="9" id="KW-0407">Ion channel</keyword>
<feature type="transmembrane region" description="Helical" evidence="11">
    <location>
        <begin position="364"/>
        <end position="387"/>
    </location>
</feature>
<keyword evidence="3 11" id="KW-0812">Transmembrane</keyword>
<dbReference type="Pfam" id="PF00571">
    <property type="entry name" value="CBS"/>
    <property type="match status" value="2"/>
</dbReference>
<gene>
    <name evidence="13" type="ordered locus">Selin_0766</name>
</gene>
<dbReference type="InterPro" id="IPR001807">
    <property type="entry name" value="ClC"/>
</dbReference>
<dbReference type="InterPro" id="IPR046342">
    <property type="entry name" value="CBS_dom_sf"/>
</dbReference>
<dbReference type="PANTHER" id="PTHR43427:SF6">
    <property type="entry name" value="CHLORIDE CHANNEL PROTEIN CLC-E"/>
    <property type="match status" value="1"/>
</dbReference>